<reference evidence="1" key="1">
    <citation type="journal article" date="2021" name="Proc. Natl. Acad. Sci. U.S.A.">
        <title>A Catalog of Tens of Thousands of Viruses from Human Metagenomes Reveals Hidden Associations with Chronic Diseases.</title>
        <authorList>
            <person name="Tisza M.J."/>
            <person name="Buck C.B."/>
        </authorList>
    </citation>
    <scope>NUCLEOTIDE SEQUENCE</scope>
    <source>
        <strain evidence="1">CtJcm18</strain>
    </source>
</reference>
<evidence type="ECO:0000313" key="1">
    <source>
        <dbReference type="EMBL" id="DAE01291.1"/>
    </source>
</evidence>
<accession>A0A8S5P4C3</accession>
<proteinExistence type="predicted"/>
<dbReference type="EMBL" id="BK015323">
    <property type="protein sequence ID" value="DAE01291.1"/>
    <property type="molecule type" value="Genomic_DNA"/>
</dbReference>
<sequence length="38" mass="4855">MFVIGLIFFYQFFFHLRSLFHSQIFSYYFMRKTFPSIF</sequence>
<protein>
    <submittedName>
        <fullName evidence="1">Uncharacterized protein</fullName>
    </submittedName>
</protein>
<name>A0A8S5P4C3_9CAUD</name>
<organism evidence="1">
    <name type="scientific">Siphoviridae sp. ctJcm18</name>
    <dbReference type="NCBI Taxonomy" id="2825433"/>
    <lineage>
        <taxon>Viruses</taxon>
        <taxon>Duplodnaviria</taxon>
        <taxon>Heunggongvirae</taxon>
        <taxon>Uroviricota</taxon>
        <taxon>Caudoviricetes</taxon>
    </lineage>
</organism>